<accession>A0A1F8F2W0</accession>
<protein>
    <recommendedName>
        <fullName evidence="3">DM13 domain-containing protein</fullName>
    </recommendedName>
</protein>
<sequence>MRIFLTLVILAIIGFGAWIIWGDNDIDVAGESPSPTAFTFFEETSAPFAEETPSPTAIARVSTPRATVRPTATPLGQGGEGPAPVRSPVFVAMYALNGSGQHGVAALTASENDQAVISFNLVDSPVGVFQQAYVFTGTCFNLGSIRYALSPLMNGGSMTTLNADFLDLAQSQSSLAIAVYGPPDSTQTQNIYACGQLR</sequence>
<dbReference type="AlphaFoldDB" id="A0A1F8F2W0"/>
<reference evidence="1 2" key="1">
    <citation type="journal article" date="2016" name="Nat. Commun.">
        <title>Thousands of microbial genomes shed light on interconnected biogeochemical processes in an aquifer system.</title>
        <authorList>
            <person name="Anantharaman K."/>
            <person name="Brown C.T."/>
            <person name="Hug L.A."/>
            <person name="Sharon I."/>
            <person name="Castelle C.J."/>
            <person name="Probst A.J."/>
            <person name="Thomas B.C."/>
            <person name="Singh A."/>
            <person name="Wilkins M.J."/>
            <person name="Karaoz U."/>
            <person name="Brodie E.L."/>
            <person name="Williams K.H."/>
            <person name="Hubbard S.S."/>
            <person name="Banfield J.F."/>
        </authorList>
    </citation>
    <scope>NUCLEOTIDE SEQUENCE [LARGE SCALE GENOMIC DNA]</scope>
</reference>
<proteinExistence type="predicted"/>
<organism evidence="1 2">
    <name type="scientific">Candidatus Yanofskybacteria bacterium RIFCSPHIGHO2_01_FULL_48_25b</name>
    <dbReference type="NCBI Taxonomy" id="1802672"/>
    <lineage>
        <taxon>Bacteria</taxon>
        <taxon>Candidatus Yanofskyibacteriota</taxon>
    </lineage>
</organism>
<gene>
    <name evidence="1" type="ORF">A2669_01965</name>
</gene>
<evidence type="ECO:0008006" key="3">
    <source>
        <dbReference type="Google" id="ProtNLM"/>
    </source>
</evidence>
<name>A0A1F8F2W0_9BACT</name>
<evidence type="ECO:0000313" key="2">
    <source>
        <dbReference type="Proteomes" id="UP000177605"/>
    </source>
</evidence>
<evidence type="ECO:0000313" key="1">
    <source>
        <dbReference type="EMBL" id="OGN07462.1"/>
    </source>
</evidence>
<dbReference type="EMBL" id="MGJM01000001">
    <property type="protein sequence ID" value="OGN07462.1"/>
    <property type="molecule type" value="Genomic_DNA"/>
</dbReference>
<comment type="caution">
    <text evidence="1">The sequence shown here is derived from an EMBL/GenBank/DDBJ whole genome shotgun (WGS) entry which is preliminary data.</text>
</comment>
<dbReference type="Proteomes" id="UP000177605">
    <property type="component" value="Unassembled WGS sequence"/>
</dbReference>